<dbReference type="Proteomes" id="UP000036951">
    <property type="component" value="Unassembled WGS sequence"/>
</dbReference>
<dbReference type="PANTHER" id="PTHR34580">
    <property type="match status" value="1"/>
</dbReference>
<gene>
    <name evidence="3" type="ORF">ACU52_09340</name>
</gene>
<evidence type="ECO:0000259" key="2">
    <source>
        <dbReference type="Pfam" id="PF25583"/>
    </source>
</evidence>
<reference evidence="3 4" key="1">
    <citation type="submission" date="2015-06" db="EMBL/GenBank/DDBJ databases">
        <title>Prevotella sp. 109, sp. nov., a novel member of the family Prevotellaceae isolated from human faeces.</title>
        <authorList>
            <person name="Shkoporov A.N."/>
            <person name="Chaplin A.V."/>
            <person name="Kafarskaia L.I."/>
            <person name="Efimov B.A."/>
        </authorList>
    </citation>
    <scope>NUCLEOTIDE SEQUENCE [LARGE SCALE GENOMIC DNA]</scope>
    <source>
        <strain evidence="3 4">109</strain>
    </source>
</reference>
<organism evidence="3 4">
    <name type="scientific">Xylanibacter rarus</name>
    <dbReference type="NCBI Taxonomy" id="1676614"/>
    <lineage>
        <taxon>Bacteria</taxon>
        <taxon>Pseudomonadati</taxon>
        <taxon>Bacteroidota</taxon>
        <taxon>Bacteroidia</taxon>
        <taxon>Bacteroidales</taxon>
        <taxon>Prevotellaceae</taxon>
        <taxon>Xylanibacter</taxon>
    </lineage>
</organism>
<keyword evidence="4" id="KW-1185">Reference proteome</keyword>
<dbReference type="InterPro" id="IPR026881">
    <property type="entry name" value="WYL_dom"/>
</dbReference>
<feature type="domain" description="WCX" evidence="2">
    <location>
        <begin position="218"/>
        <end position="295"/>
    </location>
</feature>
<dbReference type="AlphaFoldDB" id="A0A8E1URI6"/>
<dbReference type="Pfam" id="PF13280">
    <property type="entry name" value="WYL"/>
    <property type="match status" value="1"/>
</dbReference>
<evidence type="ECO:0000259" key="1">
    <source>
        <dbReference type="Pfam" id="PF13280"/>
    </source>
</evidence>
<dbReference type="InterPro" id="IPR051534">
    <property type="entry name" value="CBASS_pafABC_assoc_protein"/>
</dbReference>
<dbReference type="OrthoDB" id="43316at2"/>
<name>A0A8E1URI6_9BACT</name>
<dbReference type="PANTHER" id="PTHR34580:SF9">
    <property type="entry name" value="SLL5097 PROTEIN"/>
    <property type="match status" value="1"/>
</dbReference>
<dbReference type="PROSITE" id="PS52050">
    <property type="entry name" value="WYL"/>
    <property type="match status" value="1"/>
</dbReference>
<accession>A0A8E1URI6</accession>
<proteinExistence type="predicted"/>
<protein>
    <submittedName>
        <fullName evidence="3">Transcriptional regulator</fullName>
    </submittedName>
</protein>
<dbReference type="Pfam" id="PF25583">
    <property type="entry name" value="WCX"/>
    <property type="match status" value="1"/>
</dbReference>
<evidence type="ECO:0000313" key="4">
    <source>
        <dbReference type="Proteomes" id="UP000036951"/>
    </source>
</evidence>
<dbReference type="EMBL" id="LFQU01000017">
    <property type="protein sequence ID" value="KOO68183.1"/>
    <property type="molecule type" value="Genomic_DNA"/>
</dbReference>
<evidence type="ECO:0000313" key="3">
    <source>
        <dbReference type="EMBL" id="KOO68183.1"/>
    </source>
</evidence>
<sequence length="302" mass="35975">MTKDLFDKYIWLVDVIYRSRKITFEEINERWLRSSLSDGQDIPLRTFHNWRAAIEQIFDINIECNRKGGYYYYIENVDDLENNGLRNWLLNTFSVNNLLVDGHNLNKRILFEYMPSDKVHLEKILEAMRDGHEARLEYRCYWCEETGYYTFRPYCVKLFKQHWYAVGLCVECGSVRTFALDHIIDMHITDKEFVYPKDFNPEKFFEDSFGIVISDDNPVKIRLKVYGMHASYMLSQPLHHSQQEVETAEGYSVFEYYMRPTCDLIQEILSRGSDVEVVSPESFRKKVAEVIRRMAGRYDDNS</sequence>
<feature type="domain" description="WYL" evidence="1">
    <location>
        <begin position="120"/>
        <end position="186"/>
    </location>
</feature>
<dbReference type="RefSeq" id="WP_053398614.1">
    <property type="nucleotide sequence ID" value="NZ_LFQU01000017.1"/>
</dbReference>
<comment type="caution">
    <text evidence="3">The sequence shown here is derived from an EMBL/GenBank/DDBJ whole genome shotgun (WGS) entry which is preliminary data.</text>
</comment>
<dbReference type="InterPro" id="IPR057727">
    <property type="entry name" value="WCX_dom"/>
</dbReference>